<evidence type="ECO:0000313" key="8">
    <source>
        <dbReference type="Proteomes" id="UP001651880"/>
    </source>
</evidence>
<dbReference type="PANTHER" id="PTHR46796:SF13">
    <property type="entry name" value="HTH-TYPE TRANSCRIPTIONAL ACTIVATOR RHAS"/>
    <property type="match status" value="1"/>
</dbReference>
<dbReference type="PANTHER" id="PTHR46796">
    <property type="entry name" value="HTH-TYPE TRANSCRIPTIONAL ACTIVATOR RHAS-RELATED"/>
    <property type="match status" value="1"/>
</dbReference>
<dbReference type="SMART" id="SM00342">
    <property type="entry name" value="HTH_ARAC"/>
    <property type="match status" value="1"/>
</dbReference>
<organism evidence="7 8">
    <name type="scientific">Lutispora saccharofermentans</name>
    <dbReference type="NCBI Taxonomy" id="3024236"/>
    <lineage>
        <taxon>Bacteria</taxon>
        <taxon>Bacillati</taxon>
        <taxon>Bacillota</taxon>
        <taxon>Clostridia</taxon>
        <taxon>Lutisporales</taxon>
        <taxon>Lutisporaceae</taxon>
        <taxon>Lutispora</taxon>
    </lineage>
</organism>
<keyword evidence="8" id="KW-1185">Reference proteome</keyword>
<dbReference type="InterPro" id="IPR050204">
    <property type="entry name" value="AraC_XylS_family_regulators"/>
</dbReference>
<dbReference type="InterPro" id="IPR037923">
    <property type="entry name" value="HTH-like"/>
</dbReference>
<dbReference type="Pfam" id="PF12833">
    <property type="entry name" value="HTH_18"/>
    <property type="match status" value="1"/>
</dbReference>
<dbReference type="InterPro" id="IPR020449">
    <property type="entry name" value="Tscrpt_reg_AraC-type_HTH"/>
</dbReference>
<keyword evidence="5" id="KW-0804">Transcription</keyword>
<comment type="caution">
    <text evidence="7">The sequence shown here is derived from an EMBL/GenBank/DDBJ whole genome shotgun (WGS) entry which is preliminary data.</text>
</comment>
<keyword evidence="2" id="KW-0805">Transcription regulation</keyword>
<evidence type="ECO:0000256" key="1">
    <source>
        <dbReference type="ARBA" id="ARBA00022490"/>
    </source>
</evidence>
<reference evidence="7 8" key="1">
    <citation type="submission" date="2021-10" db="EMBL/GenBank/DDBJ databases">
        <title>Lutispora strain m25 sp. nov., a thermophilic, non-spore-forming bacterium isolated from a lab-scale methanogenic bioreactor digesting anaerobic sludge.</title>
        <authorList>
            <person name="El Houari A."/>
            <person name="Mcdonald J."/>
        </authorList>
    </citation>
    <scope>NUCLEOTIDE SEQUENCE [LARGE SCALE GENOMIC DNA]</scope>
    <source>
        <strain evidence="8">m25</strain>
    </source>
</reference>
<dbReference type="SUPFAM" id="SSF51215">
    <property type="entry name" value="Regulatory protein AraC"/>
    <property type="match status" value="1"/>
</dbReference>
<accession>A0ABT1ND80</accession>
<dbReference type="InterPro" id="IPR009057">
    <property type="entry name" value="Homeodomain-like_sf"/>
</dbReference>
<dbReference type="Gene3D" id="1.10.10.60">
    <property type="entry name" value="Homeodomain-like"/>
    <property type="match status" value="2"/>
</dbReference>
<feature type="domain" description="HTH araC/xylS-type" evidence="6">
    <location>
        <begin position="195"/>
        <end position="293"/>
    </location>
</feature>
<dbReference type="PROSITE" id="PS00041">
    <property type="entry name" value="HTH_ARAC_FAMILY_1"/>
    <property type="match status" value="1"/>
</dbReference>
<evidence type="ECO:0000256" key="3">
    <source>
        <dbReference type="ARBA" id="ARBA00023125"/>
    </source>
</evidence>
<gene>
    <name evidence="7" type="ORF">LJD61_06455</name>
</gene>
<dbReference type="EMBL" id="JAJEKE010000004">
    <property type="protein sequence ID" value="MCQ1529190.1"/>
    <property type="molecule type" value="Genomic_DNA"/>
</dbReference>
<keyword evidence="4" id="KW-0010">Activator</keyword>
<evidence type="ECO:0000259" key="6">
    <source>
        <dbReference type="PROSITE" id="PS01124"/>
    </source>
</evidence>
<evidence type="ECO:0000256" key="5">
    <source>
        <dbReference type="ARBA" id="ARBA00023163"/>
    </source>
</evidence>
<protein>
    <submittedName>
        <fullName evidence="7">AraC family transcriptional regulator</fullName>
    </submittedName>
</protein>
<proteinExistence type="predicted"/>
<dbReference type="Proteomes" id="UP001651880">
    <property type="component" value="Unassembled WGS sequence"/>
</dbReference>
<keyword evidence="3" id="KW-0238">DNA-binding</keyword>
<dbReference type="SUPFAM" id="SSF46689">
    <property type="entry name" value="Homeodomain-like"/>
    <property type="match status" value="2"/>
</dbReference>
<dbReference type="PROSITE" id="PS01124">
    <property type="entry name" value="HTH_ARAC_FAMILY_2"/>
    <property type="match status" value="1"/>
</dbReference>
<dbReference type="InterPro" id="IPR018062">
    <property type="entry name" value="HTH_AraC-typ_CS"/>
</dbReference>
<name>A0ABT1ND80_9FIRM</name>
<evidence type="ECO:0000256" key="4">
    <source>
        <dbReference type="ARBA" id="ARBA00023159"/>
    </source>
</evidence>
<dbReference type="PRINTS" id="PR00032">
    <property type="entry name" value="HTHARAC"/>
</dbReference>
<sequence>MSVDLHRVIDLTGAIPFDNIEDAKVVIENFCCNNIAVIVTNKATNIAHGTHHHDSYEFVIPYAKLPSAVIDNKVYDRRSNSLFAINPMQEHGVSINIKGFTLCGIHIGKSLIQEISEEIYGSGNIVFSNDSNALNHDISMLIRLFLEELRFKQTGYEFMTNNLSLLIAGNLIRQLRHNLPPRPHNVPKGTKENIKKAIDYMNENYALGVSCTELAQLMKMDQYSFIRSFKAQIGKTPYEYLLDMKIEKAKKMLNANGYSITEISMICGFSSHSHFTSTFKKKTGISPTDYRLGL</sequence>
<evidence type="ECO:0000256" key="2">
    <source>
        <dbReference type="ARBA" id="ARBA00023015"/>
    </source>
</evidence>
<dbReference type="InterPro" id="IPR018060">
    <property type="entry name" value="HTH_AraC"/>
</dbReference>
<dbReference type="RefSeq" id="WP_255226710.1">
    <property type="nucleotide sequence ID" value="NZ_JAJEKE010000004.1"/>
</dbReference>
<keyword evidence="1" id="KW-0963">Cytoplasm</keyword>
<evidence type="ECO:0000313" key="7">
    <source>
        <dbReference type="EMBL" id="MCQ1529190.1"/>
    </source>
</evidence>